<keyword evidence="2" id="KW-1185">Reference proteome</keyword>
<accession>A0AAQ5YMK0</accession>
<protein>
    <submittedName>
        <fullName evidence="1">Uncharacterized protein</fullName>
    </submittedName>
</protein>
<evidence type="ECO:0000313" key="2">
    <source>
        <dbReference type="Proteomes" id="UP001501940"/>
    </source>
</evidence>
<reference evidence="1 2" key="1">
    <citation type="submission" date="2022-01" db="EMBL/GenBank/DDBJ databases">
        <title>A chromosome-scale genome assembly of the false clownfish, Amphiprion ocellaris.</title>
        <authorList>
            <person name="Ryu T."/>
        </authorList>
    </citation>
    <scope>NUCLEOTIDE SEQUENCE [LARGE SCALE GENOMIC DNA]</scope>
</reference>
<sequence length="61" mass="7131">MGKRQHQKDKMYITCTEYTHFYGGKRAGELLYRSRFLLKLLTDSSFCSSYSRDLVVCLAVD</sequence>
<dbReference type="AlphaFoldDB" id="A0AAQ5YMK0"/>
<reference evidence="1" key="3">
    <citation type="submission" date="2025-09" db="UniProtKB">
        <authorList>
            <consortium name="Ensembl"/>
        </authorList>
    </citation>
    <scope>IDENTIFICATION</scope>
</reference>
<reference evidence="1" key="2">
    <citation type="submission" date="2025-08" db="UniProtKB">
        <authorList>
            <consortium name="Ensembl"/>
        </authorList>
    </citation>
    <scope>IDENTIFICATION</scope>
</reference>
<proteinExistence type="predicted"/>
<dbReference type="GeneTree" id="ENSGT00910000148339"/>
<dbReference type="Proteomes" id="UP001501940">
    <property type="component" value="Chromosome 6"/>
</dbReference>
<dbReference type="Ensembl" id="ENSAOCT00000078874.1">
    <property type="protein sequence ID" value="ENSAOCP00000053066.1"/>
    <property type="gene ID" value="ENSAOCG00000025938.1"/>
</dbReference>
<evidence type="ECO:0000313" key="1">
    <source>
        <dbReference type="Ensembl" id="ENSAOCP00000053066.1"/>
    </source>
</evidence>
<organism evidence="1 2">
    <name type="scientific">Amphiprion ocellaris</name>
    <name type="common">Clown anemonefish</name>
    <dbReference type="NCBI Taxonomy" id="80972"/>
    <lineage>
        <taxon>Eukaryota</taxon>
        <taxon>Metazoa</taxon>
        <taxon>Chordata</taxon>
        <taxon>Craniata</taxon>
        <taxon>Vertebrata</taxon>
        <taxon>Euteleostomi</taxon>
        <taxon>Actinopterygii</taxon>
        <taxon>Neopterygii</taxon>
        <taxon>Teleostei</taxon>
        <taxon>Neoteleostei</taxon>
        <taxon>Acanthomorphata</taxon>
        <taxon>Ovalentaria</taxon>
        <taxon>Pomacentridae</taxon>
        <taxon>Amphiprion</taxon>
    </lineage>
</organism>
<name>A0AAQ5YMK0_AMPOC</name>